<organism>
    <name type="scientific">Serpula lacrymans var. lacrymans (strain S7.9)</name>
    <name type="common">Dry rot fungus</name>
    <dbReference type="NCBI Taxonomy" id="578457"/>
    <lineage>
        <taxon>Eukaryota</taxon>
        <taxon>Fungi</taxon>
        <taxon>Dikarya</taxon>
        <taxon>Basidiomycota</taxon>
        <taxon>Agaricomycotina</taxon>
        <taxon>Agaricomycetes</taxon>
        <taxon>Agaricomycetidae</taxon>
        <taxon>Boletales</taxon>
        <taxon>Coniophorineae</taxon>
        <taxon>Serpulaceae</taxon>
        <taxon>Serpula</taxon>
    </lineage>
</organism>
<dbReference type="AlphaFoldDB" id="F8NFG7"/>
<dbReference type="Proteomes" id="UP000008064">
    <property type="component" value="Unassembled WGS sequence"/>
</dbReference>
<proteinExistence type="predicted"/>
<dbReference type="HOGENOM" id="CLU_2887199_0_0_1"/>
<dbReference type="EMBL" id="GL945428">
    <property type="protein sequence ID" value="EGO30846.1"/>
    <property type="molecule type" value="Genomic_DNA"/>
</dbReference>
<sequence length="74" mass="8510">KHWNDTSNGKKMSKYSSRLIWEKKTSLHYTQNSSGAMGEENILAMHSKINSKEMVSSKKLQLQILRNKMALQNA</sequence>
<dbReference type="GeneID" id="18810629"/>
<reference evidence="1" key="1">
    <citation type="submission" date="2011-04" db="EMBL/GenBank/DDBJ databases">
        <title>Evolution of plant cell wall degrading machinery underlies the functional diversity of forest fungi.</title>
        <authorList>
            <consortium name="US DOE Joint Genome Institute (JGI-PGF)"/>
            <person name="Eastwood D.C."/>
            <person name="Floudas D."/>
            <person name="Binder M."/>
            <person name="Majcherczyk A."/>
            <person name="Schneider P."/>
            <person name="Aerts A."/>
            <person name="Asiegbu F.O."/>
            <person name="Baker S.E."/>
            <person name="Barry K."/>
            <person name="Bendiksby M."/>
            <person name="Blumentritt M."/>
            <person name="Coutinho P.M."/>
            <person name="Cullen D."/>
            <person name="Cullen D."/>
            <person name="Gathman A."/>
            <person name="Goodell B."/>
            <person name="Henrissat B."/>
            <person name="Ihrmark K."/>
            <person name="Kauserud H."/>
            <person name="Kohler A."/>
            <person name="LaButti K."/>
            <person name="Lapidus A."/>
            <person name="Lavin J.L."/>
            <person name="Lee Y.-H."/>
            <person name="Lindquist E."/>
            <person name="Lilly W."/>
            <person name="Lucas S."/>
            <person name="Morin E."/>
            <person name="Murat C."/>
            <person name="Oguiza J.A."/>
            <person name="Park J."/>
            <person name="Pisabarro A.G."/>
            <person name="Riley R."/>
            <person name="Rosling A."/>
            <person name="Salamov A."/>
            <person name="Schmidt O."/>
            <person name="Schmutz J."/>
            <person name="Skrede I."/>
            <person name="Stenlid J."/>
            <person name="Wiebenga A."/>
            <person name="Xie X."/>
            <person name="Kues U."/>
            <person name="Hibbett D.S."/>
            <person name="Hoffmeister D."/>
            <person name="Hogberg N."/>
            <person name="Martin F."/>
            <person name="Grigoriev I.V."/>
            <person name="Watkinson S.C."/>
        </authorList>
    </citation>
    <scope>NUCLEOTIDE SEQUENCE</scope>
    <source>
        <strain evidence="1">S7.9</strain>
    </source>
</reference>
<dbReference type="RefSeq" id="XP_007312730.1">
    <property type="nucleotide sequence ID" value="XM_007312668.1"/>
</dbReference>
<feature type="non-terminal residue" evidence="1">
    <location>
        <position position="1"/>
    </location>
</feature>
<evidence type="ECO:0000313" key="1">
    <source>
        <dbReference type="EMBL" id="EGO30846.1"/>
    </source>
</evidence>
<dbReference type="KEGG" id="sla:SERLADRAFT_376078"/>
<gene>
    <name evidence="1" type="ORF">SERLADRAFT_376078</name>
</gene>
<protein>
    <submittedName>
        <fullName evidence="1">Uncharacterized protein</fullName>
    </submittedName>
</protein>
<name>F8NFG7_SERL9</name>
<accession>F8NFG7</accession>